<dbReference type="GO" id="GO:0038023">
    <property type="term" value="F:signaling receptor activity"/>
    <property type="evidence" value="ECO:0007669"/>
    <property type="project" value="InterPro"/>
</dbReference>
<feature type="signal peptide" evidence="10">
    <location>
        <begin position="1"/>
        <end position="36"/>
    </location>
</feature>
<evidence type="ECO:0000256" key="10">
    <source>
        <dbReference type="SAM" id="SignalP"/>
    </source>
</evidence>
<evidence type="ECO:0000313" key="12">
    <source>
        <dbReference type="Proteomes" id="UP000515135"/>
    </source>
</evidence>
<keyword evidence="4 10" id="KW-0732">Signal</keyword>
<dbReference type="PROSITE" id="PS51914">
    <property type="entry name" value="MRH"/>
    <property type="match status" value="14"/>
</dbReference>
<protein>
    <submittedName>
        <fullName evidence="13">Cation-independent mannose-6-phosphate receptor-like</fullName>
    </submittedName>
</protein>
<reference evidence="13" key="1">
    <citation type="submission" date="2025-08" db="UniProtKB">
        <authorList>
            <consortium name="RefSeq"/>
        </authorList>
    </citation>
    <scope>IDENTIFICATION</scope>
    <source>
        <tissue evidence="13">Gonad</tissue>
    </source>
</reference>
<accession>A0A6P4ZR78</accession>
<feature type="domain" description="MRH" evidence="11">
    <location>
        <begin position="174"/>
        <end position="321"/>
    </location>
</feature>
<feature type="compositionally biased region" description="Basic and acidic residues" evidence="8">
    <location>
        <begin position="2436"/>
        <end position="2451"/>
    </location>
</feature>
<dbReference type="Proteomes" id="UP000515135">
    <property type="component" value="Unplaced"/>
</dbReference>
<name>A0A6P4ZR78_BRABE</name>
<feature type="chain" id="PRO_5027892450" evidence="10">
    <location>
        <begin position="37"/>
        <end position="2460"/>
    </location>
</feature>
<evidence type="ECO:0000256" key="8">
    <source>
        <dbReference type="SAM" id="MobiDB-lite"/>
    </source>
</evidence>
<evidence type="ECO:0000313" key="13">
    <source>
        <dbReference type="RefSeq" id="XP_019639328.1"/>
    </source>
</evidence>
<dbReference type="GO" id="GO:0010008">
    <property type="term" value="C:endosome membrane"/>
    <property type="evidence" value="ECO:0007669"/>
    <property type="project" value="UniProtKB-SubCell"/>
</dbReference>
<feature type="domain" description="MRH" evidence="11">
    <location>
        <begin position="1250"/>
        <end position="1402"/>
    </location>
</feature>
<dbReference type="GO" id="GO:0007041">
    <property type="term" value="P:lysosomal transport"/>
    <property type="evidence" value="ECO:0007669"/>
    <property type="project" value="InterPro"/>
</dbReference>
<dbReference type="Pfam" id="PF00878">
    <property type="entry name" value="CIMR"/>
    <property type="match status" value="15"/>
</dbReference>
<dbReference type="PANTHER" id="PTHR15071">
    <property type="entry name" value="MANNOSE-6-PHOSPHATE RECEPTOR FAMILY MEMBER"/>
    <property type="match status" value="1"/>
</dbReference>
<evidence type="ECO:0000256" key="9">
    <source>
        <dbReference type="SAM" id="Phobius"/>
    </source>
</evidence>
<keyword evidence="7" id="KW-1015">Disulfide bond</keyword>
<keyword evidence="2" id="KW-0813">Transport</keyword>
<dbReference type="InterPro" id="IPR000479">
    <property type="entry name" value="CIMR_rpt"/>
</dbReference>
<feature type="domain" description="MRH" evidence="11">
    <location>
        <begin position="786"/>
        <end position="941"/>
    </location>
</feature>
<feature type="domain" description="MRH" evidence="11">
    <location>
        <begin position="640"/>
        <end position="783"/>
    </location>
</feature>
<dbReference type="FunFam" id="2.70.130.10:FF:000005">
    <property type="entry name" value="Insulin-like growth factor 2 receptor"/>
    <property type="match status" value="2"/>
</dbReference>
<dbReference type="GO" id="GO:0005770">
    <property type="term" value="C:late endosome"/>
    <property type="evidence" value="ECO:0007669"/>
    <property type="project" value="TreeGrafter"/>
</dbReference>
<comment type="subcellular location">
    <subcellularLocation>
        <location evidence="1">Endomembrane system</location>
    </subcellularLocation>
</comment>
<feature type="domain" description="MRH" evidence="11">
    <location>
        <begin position="1995"/>
        <end position="2140"/>
    </location>
</feature>
<feature type="domain" description="MRH" evidence="11">
    <location>
        <begin position="462"/>
        <end position="634"/>
    </location>
</feature>
<dbReference type="OrthoDB" id="4504960at2759"/>
<dbReference type="PANTHER" id="PTHR15071:SF17">
    <property type="entry name" value="CATION-INDEPENDENT MANNOSE-6-PHOSPHATE RECEPTOR"/>
    <property type="match status" value="1"/>
</dbReference>
<dbReference type="FunFam" id="2.70.130.10:FF:000028">
    <property type="entry name" value="Mannose-6-phosphate/insulin-like growth factor II receptor"/>
    <property type="match status" value="1"/>
</dbReference>
<evidence type="ECO:0000256" key="5">
    <source>
        <dbReference type="ARBA" id="ARBA00022989"/>
    </source>
</evidence>
<feature type="domain" description="MRH" evidence="11">
    <location>
        <begin position="947"/>
        <end position="1096"/>
    </location>
</feature>
<dbReference type="SUPFAM" id="SSF50911">
    <property type="entry name" value="Mannose 6-phosphate receptor domain"/>
    <property type="match status" value="15"/>
</dbReference>
<evidence type="ECO:0000256" key="3">
    <source>
        <dbReference type="ARBA" id="ARBA00022692"/>
    </source>
</evidence>
<evidence type="ECO:0000256" key="2">
    <source>
        <dbReference type="ARBA" id="ARBA00022448"/>
    </source>
</evidence>
<dbReference type="FunFam" id="2.70.130.10:FF:000012">
    <property type="entry name" value="Insulin-like growth factor 2 receptor"/>
    <property type="match status" value="1"/>
</dbReference>
<feature type="domain" description="MRH" evidence="11">
    <location>
        <begin position="1406"/>
        <end position="1555"/>
    </location>
</feature>
<dbReference type="KEGG" id="bbel:109481228"/>
<feature type="transmembrane region" description="Helical" evidence="9">
    <location>
        <begin position="2329"/>
        <end position="2349"/>
    </location>
</feature>
<evidence type="ECO:0000256" key="6">
    <source>
        <dbReference type="ARBA" id="ARBA00023136"/>
    </source>
</evidence>
<feature type="domain" description="MRH" evidence="11">
    <location>
        <begin position="36"/>
        <end position="165"/>
    </location>
</feature>
<feature type="compositionally biased region" description="Acidic residues" evidence="8">
    <location>
        <begin position="2409"/>
        <end position="2419"/>
    </location>
</feature>
<dbReference type="GO" id="GO:0000139">
    <property type="term" value="C:Golgi membrane"/>
    <property type="evidence" value="ECO:0007669"/>
    <property type="project" value="UniProtKB-SubCell"/>
</dbReference>
<sequence length="2460" mass="271784">MAAAVHLWHRHDPKTSMFWTISSLFFVFQLVSRTQGDCVAGNYNLEPIQGLWEARGDNNVQYNISICSQLTLPAPCNGNSVCRLQSNVTSNIGNFNSSLQIDEDRHGGGFRMELYSDDDCPGHPGHKIGTSINIQCGRTLGFPEFVEAKPCTTYFDWDSTVACTSVQRPAQKEVKCYVYGVDGKKRDLTPLIRQNGGYLVDSAGERDFYINVCRDITPETGAPTSSCPPGTAGCRVIGGEAVDMGRPTTDLQMGEEGRLFLHYNGTDGDAPAGCNGVKPTVHITFVCPNGDGRGGSKDPLLTLDTDCQYQVEWWTEYACPAEYLTTTTCSFSKQQHDIDIDLSPLRVQEGTNPWPYKVTTTGDDGKTYDYWLNVCGAVGIQCGDNDPDGSHTSVCQTSADSAHIAGATGHTLRYSDGELTLTYKHGEVCRHNGFNRTSVITFRCNKTADNNGRGRPVFNGEEDCSYFFDWDTSYACLQHEEGRSCRVSSPDGKKRYDLSTLVQEGPLNWEALDGRHEHEGGDNDERFFMNVCGEVITLEQAADCPQGAAACAISDTGGGTTNIGRYQTDPVLEGNHIKLTYTDGDSCHNSLTWSTVIRLVCSPGDLESAPVLLRRSDEKCLYEFEWHTAAACPLGRKSGYDCRVFDDDAGFSFDLTPLSRAGTTADSFYNVTNGKYDYLINVCGDINGTKSCEDRNPKAGACQVDRGNNNAKSLGIFNSHLNYYDGLINLTYSGGDLYHDKVNRSTHIAFLCDPKAGPGQPQFLAEDNHFYYFKWYTKYACPEQPIECVVTDPNTHTQYDLSSLAKSEDDNGENWSYLDDSDPNNKKKYYINVCRPINPVSGCDTYAAVCQTSFANGEEAVTLPNMGMAESRPTIEGQAGHLLLTYSNGGPCTGPDGVARTYTTKIHLICQRGSLSSSPRFLEQMGCEFVFTWETEAACGIKVETQEDCTIPDPNSGYIFNLQPLTRGDRTQKKYYDVTSSDGQAFRLNICGSVKDDGCPQYCDGDGHCEDASVCSVSSGKNKALAHARDAQLEFSDAGQLTLRYYGVRDEGSGQVTSVMIHFVCRTQVALGEPKFLRQEGLAFLFEFATSLACPPAPVDCLVTDTAGNLYDLTPLSRTDRNWEPLNPESTPGHKDERYHINVCRPLVVTDNMDYSCPGGPLGSCMTGPLGNKNLGVVQSNPQAAGNSLSIRYYNGDMCRDNVHYSTVIVFECSLTQGTPTFQTTTQDGCEYAFLWRTPSACPIRRAVGNNCRVRDPLYGFEFDLSPLYNYTHDYRVRTQQYEYSLNVCGPLHEGTGMCDAKVHKDVSSCQKTLPGVEPVVAHVTGTFNKTVVYEDGQILLNYTGGEKCHTVYNRSTAINFYCDHCADGRCKDGPKPGPVYVNETSDCTYVFEWATSYACPPFKIVECVYHDKEGNQFDLTPLSLSHGNWEIIPTSRSSNNEIFYINVCRSVVHSRGVQCPYNAGACMKLPEAGDAGEKFMNLGEVQSGPWYEDGNLVLNYTLGENCTADGSRKKMTVIKFVCDADSVGNGPQFLGSTDGCIYTFIWFTDVACPLKAEQPSEGNCKAKNPLTGYEFDLNGLNKKDSYYQVLDQTKEHAYQINVCGAVKGSKCDGDDLGVCQAELIHGTRTFSGGKFNSNLDYNEGSLELTYKHGARCHKDQFERSSVVSFVCANRTDNGRPVFIDESEDCTYYFSFHTPLACETQVPCIVDNGTNSFDLSPLIKAEGHFMAPSIGGTGVYYINICRPLNPIPGVRCPPGASACMKEDDKNPVSLGRVFEQPKINPVTKEITIIYKHGSRCESNPNYNNTAQIVFRCEQGTSVGSPQFSYKTDDCVYFFEWKTNVVCAAPKPVQTTECTYTDPALKYTFNLTSLRSTGDNGYEVEDNVQGGKYSLNVCGTVPRAGCNKDSAVCVTLADGKKISAGKFNTQTFKYEGNLLTLSYSDGTTCRGSEKYSTNIIFKCAEEQNSQPAIFSMTGCSYTFMWKTSLACPPASQPCAIQQNGQTYDLNLLSQETNSWRFRDKFGNKYYLNLCQPVHQGPPRCDPNAAACRQRNDGTVDNLGMVSSQTMNVDDTGLQVMYSEGGAGVCDDHARRSNSNAASIEIQFSCGSTVGGPQLHSIDSNGRCHFVVNWRSAIACATERESVTPDESGKIRDPFSQSVIPISQLYNNNGNSWRVTGDLRPNRDVYVYYIRMDDVGIQEDQCRGAAVCQVKEKDSFMKVLGKPNMINYYMQDGALEVQILSGTKCGRKQEKKTSTTIIFHCSEYIERGQPEFFSESHDCEYIFNWYTSVACLKDDVEESVSIPPPEQNLPDDGTGIPQFISRHKSSAATVVGIMLAIVIICVLVIIFHKQERRQAFVHKMKSCCGRGDYSHPTYRYTKFMSNGDEDGTLLMGGLDSDEESGNSQSEEASDDFMVEFDAESHQQNRAKRKKKTKPKSDENHTEEVRPYHDDSDEDMLDV</sequence>
<organism evidence="12 13">
    <name type="scientific">Branchiostoma belcheri</name>
    <name type="common">Amphioxus</name>
    <dbReference type="NCBI Taxonomy" id="7741"/>
    <lineage>
        <taxon>Eukaryota</taxon>
        <taxon>Metazoa</taxon>
        <taxon>Chordata</taxon>
        <taxon>Cephalochordata</taxon>
        <taxon>Leptocardii</taxon>
        <taxon>Amphioxiformes</taxon>
        <taxon>Branchiostomatidae</taxon>
        <taxon>Branchiostoma</taxon>
    </lineage>
</organism>
<keyword evidence="12" id="KW-1185">Reference proteome</keyword>
<dbReference type="GeneID" id="109481228"/>
<proteinExistence type="predicted"/>
<dbReference type="FunFam" id="2.70.130.10:FF:000016">
    <property type="entry name" value="Insulin-like growth factor 2 receptor"/>
    <property type="match status" value="2"/>
</dbReference>
<evidence type="ECO:0000256" key="4">
    <source>
        <dbReference type="ARBA" id="ARBA00022729"/>
    </source>
</evidence>
<dbReference type="FunFam" id="2.70.130.10:FF:000011">
    <property type="entry name" value="Insulin-like growth factor 2 receptor"/>
    <property type="match status" value="1"/>
</dbReference>
<dbReference type="InterPro" id="IPR009011">
    <property type="entry name" value="Man6P_isomerase_rcpt-bd_dom_sf"/>
</dbReference>
<feature type="domain" description="MRH" evidence="11">
    <location>
        <begin position="1706"/>
        <end position="1848"/>
    </location>
</feature>
<dbReference type="GO" id="GO:0005537">
    <property type="term" value="F:D-mannose binding"/>
    <property type="evidence" value="ECO:0007669"/>
    <property type="project" value="InterPro"/>
</dbReference>
<evidence type="ECO:0000259" key="11">
    <source>
        <dbReference type="PROSITE" id="PS51914"/>
    </source>
</evidence>
<dbReference type="SMART" id="SM01404">
    <property type="entry name" value="CIMR"/>
    <property type="match status" value="14"/>
</dbReference>
<gene>
    <name evidence="13" type="primary">LOC109481228</name>
</gene>
<feature type="domain" description="MRH" evidence="11">
    <location>
        <begin position="2157"/>
        <end position="2295"/>
    </location>
</feature>
<keyword evidence="5 9" id="KW-1133">Transmembrane helix</keyword>
<feature type="region of interest" description="Disordered" evidence="8">
    <location>
        <begin position="2389"/>
        <end position="2460"/>
    </location>
</feature>
<evidence type="ECO:0000256" key="7">
    <source>
        <dbReference type="ARBA" id="ARBA00023157"/>
    </source>
</evidence>
<dbReference type="FunFam" id="2.70.130.10:FF:000004">
    <property type="entry name" value="Insulin-like growth factor 2 receptor"/>
    <property type="match status" value="1"/>
</dbReference>
<feature type="compositionally biased region" description="Basic residues" evidence="8">
    <location>
        <begin position="2426"/>
        <end position="2435"/>
    </location>
</feature>
<dbReference type="FunFam" id="2.70.130.10:FF:000009">
    <property type="entry name" value="Insulin-like growth factor 2 receptor"/>
    <property type="match status" value="1"/>
</dbReference>
<feature type="domain" description="MRH" evidence="11">
    <location>
        <begin position="1855"/>
        <end position="1992"/>
    </location>
</feature>
<dbReference type="InterPro" id="IPR044865">
    <property type="entry name" value="MRH_dom"/>
</dbReference>
<keyword evidence="3 9" id="KW-0812">Transmembrane</keyword>
<feature type="domain" description="MRH" evidence="11">
    <location>
        <begin position="1563"/>
        <end position="1704"/>
    </location>
</feature>
<dbReference type="Gene3D" id="2.70.130.10">
    <property type="entry name" value="Mannose-6-phosphate receptor binding domain"/>
    <property type="match status" value="15"/>
</dbReference>
<dbReference type="FunFam" id="2.70.130.10:FF:000020">
    <property type="entry name" value="Insulin-like growth factor 2 receptor"/>
    <property type="match status" value="1"/>
</dbReference>
<evidence type="ECO:0000256" key="1">
    <source>
        <dbReference type="ARBA" id="ARBA00004308"/>
    </source>
</evidence>
<feature type="domain" description="MRH" evidence="11">
    <location>
        <begin position="1099"/>
        <end position="1244"/>
    </location>
</feature>
<keyword evidence="6 9" id="KW-0472">Membrane</keyword>
<dbReference type="RefSeq" id="XP_019639328.1">
    <property type="nucleotide sequence ID" value="XM_019783769.1"/>
</dbReference>